<dbReference type="GO" id="GO:0005886">
    <property type="term" value="C:plasma membrane"/>
    <property type="evidence" value="ECO:0007669"/>
    <property type="project" value="UniProtKB-SubCell"/>
</dbReference>
<comment type="subcellular location">
    <subcellularLocation>
        <location evidence="5">Cell membrane</location>
    </subcellularLocation>
    <subcellularLocation>
        <location evidence="5">Bacterial flagellum basal body</location>
    </subcellularLocation>
</comment>
<keyword evidence="3 5" id="KW-1133">Transmembrane helix</keyword>
<protein>
    <recommendedName>
        <fullName evidence="5">Flagellar protein</fullName>
    </recommendedName>
</protein>
<proteinExistence type="inferred from homology"/>
<keyword evidence="6" id="KW-0282">Flagellum</keyword>
<dbReference type="AlphaFoldDB" id="R4KJ42"/>
<keyword evidence="7" id="KW-1185">Reference proteome</keyword>
<dbReference type="RefSeq" id="WP_006522078.1">
    <property type="nucleotide sequence ID" value="NC_021184.1"/>
</dbReference>
<gene>
    <name evidence="6" type="ORF">Desgi_2218</name>
</gene>
<dbReference type="NCBIfam" id="TIGR03500">
    <property type="entry name" value="FliO_TIGR"/>
    <property type="match status" value="1"/>
</dbReference>
<evidence type="ECO:0000256" key="1">
    <source>
        <dbReference type="ARBA" id="ARBA00022475"/>
    </source>
</evidence>
<evidence type="ECO:0000256" key="2">
    <source>
        <dbReference type="ARBA" id="ARBA00022692"/>
    </source>
</evidence>
<keyword evidence="1 5" id="KW-1003">Cell membrane</keyword>
<dbReference type="EMBL" id="CP003273">
    <property type="protein sequence ID" value="AGL01647.1"/>
    <property type="molecule type" value="Genomic_DNA"/>
</dbReference>
<accession>R4KJ42</accession>
<comment type="similarity">
    <text evidence="5">Belongs to the FliO/MopB family.</text>
</comment>
<keyword evidence="2 5" id="KW-0812">Transmembrane</keyword>
<sequence>MDRDIIAALVRIIFLLPLICGLAYLTVKFGFSRMKMPFTHVSRRMRALEQLSLGPKSGLTLVQVGKKYLLFAHREGSIILVKEMDELPEEIESTLPEWKFSQLFNKQKP</sequence>
<dbReference type="STRING" id="767817.Desgi_2218"/>
<evidence type="ECO:0000256" key="3">
    <source>
        <dbReference type="ARBA" id="ARBA00022989"/>
    </source>
</evidence>
<dbReference type="Proteomes" id="UP000013520">
    <property type="component" value="Chromosome"/>
</dbReference>
<evidence type="ECO:0000313" key="7">
    <source>
        <dbReference type="Proteomes" id="UP000013520"/>
    </source>
</evidence>
<dbReference type="HOGENOM" id="CLU_2179576_0_0_9"/>
<evidence type="ECO:0000256" key="5">
    <source>
        <dbReference type="RuleBase" id="RU362064"/>
    </source>
</evidence>
<evidence type="ECO:0000256" key="4">
    <source>
        <dbReference type="ARBA" id="ARBA00023136"/>
    </source>
</evidence>
<evidence type="ECO:0000313" key="6">
    <source>
        <dbReference type="EMBL" id="AGL01647.1"/>
    </source>
</evidence>
<dbReference type="KEGG" id="dgi:Desgi_2218"/>
<dbReference type="OrthoDB" id="1806687at2"/>
<keyword evidence="5" id="KW-0975">Bacterial flagellum</keyword>
<dbReference type="Pfam" id="PF04347">
    <property type="entry name" value="FliO"/>
    <property type="match status" value="1"/>
</dbReference>
<dbReference type="InterPro" id="IPR022781">
    <property type="entry name" value="Flagellar_biosynth_FliO"/>
</dbReference>
<reference evidence="6 7" key="1">
    <citation type="submission" date="2012-01" db="EMBL/GenBank/DDBJ databases">
        <title>Complete sequence of Desulfotomaculum gibsoniae DSM 7213.</title>
        <authorList>
            <consortium name="US DOE Joint Genome Institute"/>
            <person name="Lucas S."/>
            <person name="Han J."/>
            <person name="Lapidus A."/>
            <person name="Cheng J.-F."/>
            <person name="Goodwin L."/>
            <person name="Pitluck S."/>
            <person name="Peters L."/>
            <person name="Ovchinnikova G."/>
            <person name="Teshima H."/>
            <person name="Detter J.C."/>
            <person name="Han C."/>
            <person name="Tapia R."/>
            <person name="Land M."/>
            <person name="Hauser L."/>
            <person name="Kyrpides N."/>
            <person name="Ivanova N."/>
            <person name="Pagani I."/>
            <person name="Parshina S."/>
            <person name="Plugge C."/>
            <person name="Muyzer G."/>
            <person name="Kuever J."/>
            <person name="Ivanova A."/>
            <person name="Nazina T."/>
            <person name="Klenk H.-P."/>
            <person name="Brambilla E."/>
            <person name="Spring S."/>
            <person name="Stams A.F."/>
            <person name="Woyke T."/>
        </authorList>
    </citation>
    <scope>NUCLEOTIDE SEQUENCE [LARGE SCALE GENOMIC DNA]</scope>
    <source>
        <strain evidence="6 7">DSM 7213</strain>
    </source>
</reference>
<keyword evidence="6" id="KW-0969">Cilium</keyword>
<dbReference type="GO" id="GO:0044781">
    <property type="term" value="P:bacterial-type flagellum organization"/>
    <property type="evidence" value="ECO:0007669"/>
    <property type="project" value="UniProtKB-UniRule"/>
</dbReference>
<keyword evidence="4 5" id="KW-0472">Membrane</keyword>
<feature type="transmembrane region" description="Helical" evidence="5">
    <location>
        <begin position="6"/>
        <end position="27"/>
    </location>
</feature>
<name>R4KJ42_9FIRM</name>
<keyword evidence="6" id="KW-0966">Cell projection</keyword>
<dbReference type="GO" id="GO:0009425">
    <property type="term" value="C:bacterial-type flagellum basal body"/>
    <property type="evidence" value="ECO:0007669"/>
    <property type="project" value="UniProtKB-SubCell"/>
</dbReference>
<organism evidence="6 7">
    <name type="scientific">Desulfoscipio gibsoniae DSM 7213</name>
    <dbReference type="NCBI Taxonomy" id="767817"/>
    <lineage>
        <taxon>Bacteria</taxon>
        <taxon>Bacillati</taxon>
        <taxon>Bacillota</taxon>
        <taxon>Clostridia</taxon>
        <taxon>Eubacteriales</taxon>
        <taxon>Desulfallaceae</taxon>
        <taxon>Desulfoscipio</taxon>
    </lineage>
</organism>
<dbReference type="eggNOG" id="COG3190">
    <property type="taxonomic scope" value="Bacteria"/>
</dbReference>